<accession>A0AAD8TZN1</accession>
<dbReference type="NCBIfam" id="TIGR01640">
    <property type="entry name" value="F_box_assoc_1"/>
    <property type="match status" value="1"/>
</dbReference>
<dbReference type="InterPro" id="IPR036047">
    <property type="entry name" value="F-box-like_dom_sf"/>
</dbReference>
<dbReference type="Pfam" id="PF00646">
    <property type="entry name" value="F-box"/>
    <property type="match status" value="1"/>
</dbReference>
<dbReference type="PANTHER" id="PTHR31672:SF13">
    <property type="entry name" value="F-BOX PROTEIN CPR30-LIKE"/>
    <property type="match status" value="1"/>
</dbReference>
<evidence type="ECO:0000256" key="1">
    <source>
        <dbReference type="SAM" id="MobiDB-lite"/>
    </source>
</evidence>
<dbReference type="InterPro" id="IPR050796">
    <property type="entry name" value="SCF_F-box_component"/>
</dbReference>
<dbReference type="InterPro" id="IPR013187">
    <property type="entry name" value="F-box-assoc_dom_typ3"/>
</dbReference>
<gene>
    <name evidence="3" type="ORF">QYE76_012644</name>
</gene>
<dbReference type="PROSITE" id="PS50181">
    <property type="entry name" value="FBOX"/>
    <property type="match status" value="1"/>
</dbReference>
<protein>
    <recommendedName>
        <fullName evidence="2">F-box domain-containing protein</fullName>
    </recommendedName>
</protein>
<evidence type="ECO:0000313" key="3">
    <source>
        <dbReference type="EMBL" id="KAK1695947.1"/>
    </source>
</evidence>
<dbReference type="EMBL" id="JAUUTY010000001">
    <property type="protein sequence ID" value="KAK1695947.1"/>
    <property type="molecule type" value="Genomic_DNA"/>
</dbReference>
<dbReference type="Proteomes" id="UP001231189">
    <property type="component" value="Unassembled WGS sequence"/>
</dbReference>
<dbReference type="SMART" id="SM00256">
    <property type="entry name" value="FBOX"/>
    <property type="match status" value="1"/>
</dbReference>
<dbReference type="InterPro" id="IPR001810">
    <property type="entry name" value="F-box_dom"/>
</dbReference>
<evidence type="ECO:0000313" key="4">
    <source>
        <dbReference type="Proteomes" id="UP001231189"/>
    </source>
</evidence>
<name>A0AAD8TZN1_LOLMU</name>
<dbReference type="CDD" id="cd22157">
    <property type="entry name" value="F-box_AtFBW1-like"/>
    <property type="match status" value="1"/>
</dbReference>
<evidence type="ECO:0000259" key="2">
    <source>
        <dbReference type="PROSITE" id="PS50181"/>
    </source>
</evidence>
<dbReference type="SUPFAM" id="SSF81383">
    <property type="entry name" value="F-box domain"/>
    <property type="match status" value="1"/>
</dbReference>
<dbReference type="Pfam" id="PF08268">
    <property type="entry name" value="FBA_3"/>
    <property type="match status" value="1"/>
</dbReference>
<keyword evidence="4" id="KW-1185">Reference proteome</keyword>
<dbReference type="PANTHER" id="PTHR31672">
    <property type="entry name" value="BNACNNG10540D PROTEIN"/>
    <property type="match status" value="1"/>
</dbReference>
<feature type="region of interest" description="Disordered" evidence="1">
    <location>
        <begin position="438"/>
        <end position="461"/>
    </location>
</feature>
<sequence>MSGSDHSKKEARSSDADAPLTTCLPQDVFTSILVRLPASDLRRFRRVCKEWREIISSPAFIQEHMAHGPRTLTQTIVFLPGQIKSLKHSEYGSGFLFDDQWRVTATFSAARFDEMIGQCNGLLCFLDGCYLRRAIYIVEPHTGESLALPFPPKTDRWLEHTAYCFGFDTSSRRYKIFHKGSGHEQDMYVHTVRADENWRRVEAEDAAAQGYSYGDLVFAHGSVYWSLAWDRLAHLVRFDLATEELTSETIGSIELGKDLAVMPDSNAGVCGMTVGTGWLGESHTELMGECGNSIITQPHGRRLARPHALQRDHLLLNDYRDMGLYAHSIAPASHDLGCGKLLVEACQEERPASCSTRGLFVPAQVNQKAFRALKAAPIDGVGGGCYGALGAGGRAGRRVTTFLAALLIGIWAPADAVAAERLEAPALPLDTSSGTGGAAPGCDFGHSGTNKGTGEGGRDSVRVCRDRQQNYYAGADCGRGRRSG</sequence>
<dbReference type="AlphaFoldDB" id="A0AAD8TZN1"/>
<dbReference type="Gene3D" id="1.20.1280.50">
    <property type="match status" value="1"/>
</dbReference>
<proteinExistence type="predicted"/>
<feature type="domain" description="F-box" evidence="2">
    <location>
        <begin position="18"/>
        <end position="64"/>
    </location>
</feature>
<comment type="caution">
    <text evidence="3">The sequence shown here is derived from an EMBL/GenBank/DDBJ whole genome shotgun (WGS) entry which is preliminary data.</text>
</comment>
<reference evidence="3" key="1">
    <citation type="submission" date="2023-07" db="EMBL/GenBank/DDBJ databases">
        <title>A chromosome-level genome assembly of Lolium multiflorum.</title>
        <authorList>
            <person name="Chen Y."/>
            <person name="Copetti D."/>
            <person name="Kolliker R."/>
            <person name="Studer B."/>
        </authorList>
    </citation>
    <scope>NUCLEOTIDE SEQUENCE</scope>
    <source>
        <strain evidence="3">02402/16</strain>
        <tissue evidence="3">Leaf</tissue>
    </source>
</reference>
<dbReference type="InterPro" id="IPR017451">
    <property type="entry name" value="F-box-assoc_interact_dom"/>
</dbReference>
<organism evidence="3 4">
    <name type="scientific">Lolium multiflorum</name>
    <name type="common">Italian ryegrass</name>
    <name type="synonym">Lolium perenne subsp. multiflorum</name>
    <dbReference type="NCBI Taxonomy" id="4521"/>
    <lineage>
        <taxon>Eukaryota</taxon>
        <taxon>Viridiplantae</taxon>
        <taxon>Streptophyta</taxon>
        <taxon>Embryophyta</taxon>
        <taxon>Tracheophyta</taxon>
        <taxon>Spermatophyta</taxon>
        <taxon>Magnoliopsida</taxon>
        <taxon>Liliopsida</taxon>
        <taxon>Poales</taxon>
        <taxon>Poaceae</taxon>
        <taxon>BOP clade</taxon>
        <taxon>Pooideae</taxon>
        <taxon>Poodae</taxon>
        <taxon>Poeae</taxon>
        <taxon>Poeae Chloroplast Group 2 (Poeae type)</taxon>
        <taxon>Loliodinae</taxon>
        <taxon>Loliinae</taxon>
        <taxon>Lolium</taxon>
    </lineage>
</organism>